<feature type="domain" description="PepSY" evidence="3">
    <location>
        <begin position="118"/>
        <end position="177"/>
    </location>
</feature>
<evidence type="ECO:0000256" key="1">
    <source>
        <dbReference type="SAM" id="MobiDB-lite"/>
    </source>
</evidence>
<keyword evidence="2" id="KW-0472">Membrane</keyword>
<feature type="region of interest" description="Disordered" evidence="1">
    <location>
        <begin position="306"/>
        <end position="332"/>
    </location>
</feature>
<protein>
    <submittedName>
        <fullName evidence="4">PepSY domain-containing protein</fullName>
    </submittedName>
</protein>
<reference evidence="4" key="1">
    <citation type="submission" date="2022-08" db="EMBL/GenBank/DDBJ databases">
        <title>Streptomyces changanensis sp. nov., an actinomycete isolated from soil.</title>
        <authorList>
            <person name="Wu H."/>
            <person name="Han L."/>
        </authorList>
    </citation>
    <scope>NUCLEOTIDE SEQUENCE</scope>
    <source>
        <strain evidence="4">HL-66</strain>
    </source>
</reference>
<dbReference type="PANTHER" id="PTHR34219">
    <property type="entry name" value="IRON-REGULATED INNER MEMBRANE PROTEIN-RELATED"/>
    <property type="match status" value="1"/>
</dbReference>
<evidence type="ECO:0000313" key="5">
    <source>
        <dbReference type="Proteomes" id="UP001060150"/>
    </source>
</evidence>
<evidence type="ECO:0000259" key="3">
    <source>
        <dbReference type="Pfam" id="PF03413"/>
    </source>
</evidence>
<feature type="transmembrane region" description="Helical" evidence="2">
    <location>
        <begin position="423"/>
        <end position="444"/>
    </location>
</feature>
<proteinExistence type="predicted"/>
<feature type="compositionally biased region" description="Basic and acidic residues" evidence="1">
    <location>
        <begin position="314"/>
        <end position="325"/>
    </location>
</feature>
<name>A0ABY5NFF5_9ACTN</name>
<evidence type="ECO:0000256" key="2">
    <source>
        <dbReference type="SAM" id="Phobius"/>
    </source>
</evidence>
<dbReference type="PANTHER" id="PTHR34219:SF1">
    <property type="entry name" value="PEPSY DOMAIN-CONTAINING PROTEIN"/>
    <property type="match status" value="1"/>
</dbReference>
<dbReference type="InterPro" id="IPR005625">
    <property type="entry name" value="PepSY-ass_TM"/>
</dbReference>
<feature type="region of interest" description="Disordered" evidence="1">
    <location>
        <begin position="1"/>
        <end position="59"/>
    </location>
</feature>
<dbReference type="Pfam" id="PF03929">
    <property type="entry name" value="PepSY_TM"/>
    <property type="match status" value="1"/>
</dbReference>
<organism evidence="4 5">
    <name type="scientific">Streptomyces changanensis</name>
    <dbReference type="NCBI Taxonomy" id="2964669"/>
    <lineage>
        <taxon>Bacteria</taxon>
        <taxon>Bacillati</taxon>
        <taxon>Actinomycetota</taxon>
        <taxon>Actinomycetes</taxon>
        <taxon>Kitasatosporales</taxon>
        <taxon>Streptomycetaceae</taxon>
        <taxon>Streptomyces</taxon>
    </lineage>
</organism>
<keyword evidence="2" id="KW-0812">Transmembrane</keyword>
<feature type="transmembrane region" description="Helical" evidence="2">
    <location>
        <begin position="209"/>
        <end position="230"/>
    </location>
</feature>
<dbReference type="InterPro" id="IPR025711">
    <property type="entry name" value="PepSY"/>
</dbReference>
<dbReference type="RefSeq" id="WP_079047416.1">
    <property type="nucleotide sequence ID" value="NZ_CP102332.1"/>
</dbReference>
<gene>
    <name evidence="4" type="ORF">NRO40_07640</name>
</gene>
<accession>A0ABY5NFF5</accession>
<feature type="transmembrane region" description="Helical" evidence="2">
    <location>
        <begin position="76"/>
        <end position="96"/>
    </location>
</feature>
<dbReference type="EMBL" id="CP102332">
    <property type="protein sequence ID" value="UUS34745.1"/>
    <property type="molecule type" value="Genomic_DNA"/>
</dbReference>
<sequence>MRTQSPSPRPTPHSPGPRTADTTDEVPSPAPQAPAPRTSAPQAPAPRTPDRQSPAHARGGTWSALRPLVLRLHFHAGLLIAPFLLVAAASGLLYALSFQAEKVVYRNELEAPVGERVLPLAEQVDAARRAHPDATVTAVWPAPEEGATTRVLMTGPQVEEGTSLAVFVDPYTARVRGALPGYGSSGALPLRTWLGEFHRDLHLGEPGRLYSELAAGWLWVVTLGGLLLWIGRRRTARRAKALLLPEGGPRSRRRTLSWHGSVGLWASAGLLGLSATGLTWSTYAGENIASVRERLGGATPTVSAALGATPAGGDAHEGHGAHHDPAAPAAGGTDVGVDRAVEAARAVGVDGRIAVTLPTDGKGYVVKETDTQFPVHLDQAAVDPATGEVLDTLRFADHPLLAKLTRFGIDAHTGVLFGLANQLALAALALALVLLVLWGYRMWWLRRPGRPVAPGTWRRVPVPLLLPLAAGTALVGWFLPLLGLSLLAFLAVDATRSAVSRRRRRIAGTA</sequence>
<dbReference type="Proteomes" id="UP001060150">
    <property type="component" value="Chromosome"/>
</dbReference>
<evidence type="ECO:0000313" key="4">
    <source>
        <dbReference type="EMBL" id="UUS34745.1"/>
    </source>
</evidence>
<dbReference type="Pfam" id="PF03413">
    <property type="entry name" value="PepSY"/>
    <property type="match status" value="1"/>
</dbReference>
<keyword evidence="2" id="KW-1133">Transmembrane helix</keyword>
<keyword evidence="5" id="KW-1185">Reference proteome</keyword>
<feature type="transmembrane region" description="Helical" evidence="2">
    <location>
        <begin position="464"/>
        <end position="492"/>
    </location>
</feature>